<feature type="compositionally biased region" description="Gly residues" evidence="1">
    <location>
        <begin position="496"/>
        <end position="507"/>
    </location>
</feature>
<dbReference type="RefSeq" id="XP_013247165.1">
    <property type="nucleotide sequence ID" value="XM_013391711.1"/>
</dbReference>
<feature type="compositionally biased region" description="Low complexity" evidence="1">
    <location>
        <begin position="508"/>
        <end position="523"/>
    </location>
</feature>
<dbReference type="Proteomes" id="UP000018050">
    <property type="component" value="Unassembled WGS sequence"/>
</dbReference>
<name>U6GU01_EIMAC</name>
<dbReference type="GeneID" id="25269170"/>
<feature type="compositionally biased region" description="Polar residues" evidence="1">
    <location>
        <begin position="1101"/>
        <end position="1117"/>
    </location>
</feature>
<feature type="region of interest" description="Disordered" evidence="1">
    <location>
        <begin position="776"/>
        <end position="806"/>
    </location>
</feature>
<dbReference type="PANTHER" id="PTHR48125">
    <property type="entry name" value="LP07818P1"/>
    <property type="match status" value="1"/>
</dbReference>
<evidence type="ECO:0000313" key="2">
    <source>
        <dbReference type="EMBL" id="CDI83746.1"/>
    </source>
</evidence>
<feature type="compositionally biased region" description="Low complexity" evidence="1">
    <location>
        <begin position="149"/>
        <end position="164"/>
    </location>
</feature>
<feature type="compositionally biased region" description="Polar residues" evidence="1">
    <location>
        <begin position="86"/>
        <end position="96"/>
    </location>
</feature>
<feature type="compositionally biased region" description="Basic and acidic residues" evidence="1">
    <location>
        <begin position="395"/>
        <end position="458"/>
    </location>
</feature>
<dbReference type="PANTHER" id="PTHR48125:SF10">
    <property type="entry name" value="OS12G0136300 PROTEIN"/>
    <property type="match status" value="1"/>
</dbReference>
<feature type="compositionally biased region" description="Low complexity" evidence="1">
    <location>
        <begin position="1068"/>
        <end position="1094"/>
    </location>
</feature>
<feature type="compositionally biased region" description="Low complexity" evidence="1">
    <location>
        <begin position="665"/>
        <end position="689"/>
    </location>
</feature>
<feature type="region of interest" description="Disordered" evidence="1">
    <location>
        <begin position="393"/>
        <end position="534"/>
    </location>
</feature>
<feature type="compositionally biased region" description="Polar residues" evidence="1">
    <location>
        <begin position="16"/>
        <end position="37"/>
    </location>
</feature>
<dbReference type="EMBL" id="HG673481">
    <property type="protein sequence ID" value="CDI83746.1"/>
    <property type="molecule type" value="Genomic_DNA"/>
</dbReference>
<feature type="compositionally biased region" description="Basic and acidic residues" evidence="1">
    <location>
        <begin position="123"/>
        <end position="134"/>
    </location>
</feature>
<reference evidence="2" key="1">
    <citation type="submission" date="2013-10" db="EMBL/GenBank/DDBJ databases">
        <title>Genomic analysis of the causative agents of coccidiosis in chickens.</title>
        <authorList>
            <person name="Reid A.J."/>
            <person name="Blake D."/>
            <person name="Billington K."/>
            <person name="Browne H."/>
            <person name="Dunn M."/>
            <person name="Hung S."/>
            <person name="Kawahara F."/>
            <person name="Miranda-Saavedra D."/>
            <person name="Mourier T."/>
            <person name="Nagra H."/>
            <person name="Otto T.D."/>
            <person name="Rawlings N."/>
            <person name="Sanchez A."/>
            <person name="Sanders M."/>
            <person name="Subramaniam C."/>
            <person name="Tay Y."/>
            <person name="Dear P."/>
            <person name="Doerig C."/>
            <person name="Gruber A."/>
            <person name="Parkinson J."/>
            <person name="Shirley M."/>
            <person name="Wan K.L."/>
            <person name="Berriman M."/>
            <person name="Tomley F."/>
            <person name="Pain A."/>
        </authorList>
    </citation>
    <scope>NUCLEOTIDE SEQUENCE</scope>
    <source>
        <strain evidence="2">Houghton</strain>
    </source>
</reference>
<feature type="region of interest" description="Disordered" evidence="1">
    <location>
        <begin position="1273"/>
        <end position="1321"/>
    </location>
</feature>
<feature type="compositionally biased region" description="Acidic residues" evidence="1">
    <location>
        <begin position="776"/>
        <end position="800"/>
    </location>
</feature>
<feature type="compositionally biased region" description="Low complexity" evidence="1">
    <location>
        <begin position="1305"/>
        <end position="1321"/>
    </location>
</feature>
<feature type="region of interest" description="Disordered" evidence="1">
    <location>
        <begin position="661"/>
        <end position="689"/>
    </location>
</feature>
<protein>
    <submittedName>
        <fullName evidence="2">Uncharacterized protein</fullName>
    </submittedName>
</protein>
<proteinExistence type="predicted"/>
<sequence length="1321" mass="142131">MIEPSPEAPQEAPQPHSTLKTSACDESSLNPFPSSENDGALANMRGPSGASLRPPGPPGAPGAPSSPDSFSTTKGREPTPEGGPSDTPSWSCTDGSESCRVKGRGSSSSVVSLMSEDGEVEEERTPSPRIENKAASRPRRSAALRSKRSATAAAADAAATAATATPPPVPAKYRDELEAVDRDIMQILNKGIAHTDLLSNREEYIKIKKALVAPEGEEEAEGEGEQPQGTGLVLQLQRLLRVFCEGSSLPISELAEAASAALADKGPEGDAPAFAVDAQTLKVELPVLLTRRRFGLVRPIEAEGAPAAAGGGRAPPVGPLEDTAAYKLWIWECVLLDGLPAAFKEAARREREARQTLYRRLRALEKLREALCGGVEGEIAAARERVQQQLQREAAAAERKQQQEHKKRQIEYVRMERERGRRQREEQREEQRRQKEAEREKRERERQEKEREKEEQRLQRLQQQAEKQKTKKTDPSVNRQQSLMASWLRRPAAPAGGSGLHTGGGPPGSSQGSRGPTGGAPQSPGGGGAPGGECPLVVVLDEEEQADIRQKAELRKAAEAEAVAWRVAPEDKEGFVGAVERLASCALQRHRRVDSKELPQFIEGKFEGLEFAEQQQEQQQNSEPSRLLQQFVERHAAPSRDCLREFVSFCVHHRRFVHKIPPPQSEESSSSSSGSSSISSSSSGWTGSGYRQSAADVRRGLTLTDYCADSLPDAPFLRSVWMALDDWKRPVRKLLMPKQPKCASCCEQWAEESCVDYERDSDDEWFECFDADDLDDAKEEEEEEEIEAEEDRDWLEEDEENKDKQTWAAAPPIKFASFLNWKFSFDGEPRPNENEASVHLVAFPSLRDGNWASAYGCIGHDWGGNPFAKLDVLPISTRRRWSDEDSINLLKFFHGKTVGKLRNISEFQRANRHVTKAEVERQLKQYMVYERRAEDRQRRWYATEEAARAFNLSEDLEIIFQSIRTEEKIVEAKQQELAEQLKAQLAANNAILDTDDKKMQHQAHATTSPNEATTTQPTPSHAAAATPAAAPAAQAAAPAAAAAPATGGSSCNKLEAFFVKRAEAPDEQQQAAAQAPRGTNAAAAAGAAAAGTAAELRPGPSVQQLLQQKKPPSSCGDSVTWPADEDTAVAAAAAGIAAKSAAAAAAAAAAGQANSQGAALAAHVAAAALLAAKLARGAAELGEGSEAPRASVDIDGAPVQQGQLSAQSVASALPAGGPGARSSSAFVASPLGAPTRYSADGRMMADYARSGAGTPGVVTTGAEEDLDKISAGKRMRKSAVMQGPHVDVPGDAAPKRVKRRQSAMPTPTTTTTTTATPATNS</sequence>
<feature type="compositionally biased region" description="Low complexity" evidence="1">
    <location>
        <begin position="1"/>
        <end position="15"/>
    </location>
</feature>
<feature type="compositionally biased region" description="Low complexity" evidence="1">
    <location>
        <begin position="1012"/>
        <end position="1030"/>
    </location>
</feature>
<dbReference type="VEuPathDB" id="ToxoDB:EAH_00011000"/>
<reference evidence="2" key="2">
    <citation type="submission" date="2013-10" db="EMBL/GenBank/DDBJ databases">
        <authorList>
            <person name="Aslett M."/>
        </authorList>
    </citation>
    <scope>NUCLEOTIDE SEQUENCE</scope>
    <source>
        <strain evidence="2">Houghton</strain>
    </source>
</reference>
<evidence type="ECO:0000256" key="1">
    <source>
        <dbReference type="SAM" id="MobiDB-lite"/>
    </source>
</evidence>
<dbReference type="OrthoDB" id="354717at2759"/>
<feature type="compositionally biased region" description="Basic residues" evidence="1">
    <location>
        <begin position="136"/>
        <end position="148"/>
    </location>
</feature>
<keyword evidence="3" id="KW-1185">Reference proteome</keyword>
<organism evidence="2 3">
    <name type="scientific">Eimeria acervulina</name>
    <name type="common">Coccidian parasite</name>
    <dbReference type="NCBI Taxonomy" id="5801"/>
    <lineage>
        <taxon>Eukaryota</taxon>
        <taxon>Sar</taxon>
        <taxon>Alveolata</taxon>
        <taxon>Apicomplexa</taxon>
        <taxon>Conoidasida</taxon>
        <taxon>Coccidia</taxon>
        <taxon>Eucoccidiorida</taxon>
        <taxon>Eimeriorina</taxon>
        <taxon>Eimeriidae</taxon>
        <taxon>Eimeria</taxon>
    </lineage>
</organism>
<accession>U6GU01</accession>
<feature type="region of interest" description="Disordered" evidence="1">
    <location>
        <begin position="1065"/>
        <end position="1121"/>
    </location>
</feature>
<gene>
    <name evidence="2" type="ORF">EAH_00011000</name>
</gene>
<evidence type="ECO:0000313" key="3">
    <source>
        <dbReference type="Proteomes" id="UP000018050"/>
    </source>
</evidence>
<feature type="region of interest" description="Disordered" evidence="1">
    <location>
        <begin position="1"/>
        <end position="170"/>
    </location>
</feature>
<feature type="compositionally biased region" description="Polar residues" evidence="1">
    <location>
        <begin position="475"/>
        <end position="484"/>
    </location>
</feature>
<dbReference type="OMA" id="HIVYERR"/>
<feature type="region of interest" description="Disordered" evidence="1">
    <location>
        <begin position="1203"/>
        <end position="1227"/>
    </location>
</feature>
<feature type="region of interest" description="Disordered" evidence="1">
    <location>
        <begin position="997"/>
        <end position="1030"/>
    </location>
</feature>